<sequence length="32" mass="3386">MASLSLESFSVEDDLAAYQLVGEVMAHQGDDG</sequence>
<dbReference type="EMBL" id="CAFBRB010000158">
    <property type="protein sequence ID" value="CAB5077330.1"/>
    <property type="molecule type" value="Genomic_DNA"/>
</dbReference>
<accession>A0A6J6W8Y1</accession>
<reference evidence="1" key="1">
    <citation type="submission" date="2020-05" db="EMBL/GenBank/DDBJ databases">
        <authorList>
            <person name="Chiriac C."/>
            <person name="Salcher M."/>
            <person name="Ghai R."/>
            <person name="Kavagutti S V."/>
        </authorList>
    </citation>
    <scope>NUCLEOTIDE SEQUENCE</scope>
</reference>
<name>A0A6J6W8Y1_9ZZZZ</name>
<proteinExistence type="predicted"/>
<protein>
    <submittedName>
        <fullName evidence="1">Unannotated protein</fullName>
    </submittedName>
</protein>
<gene>
    <name evidence="1" type="ORF">UFOPK2907_01072</name>
    <name evidence="2" type="ORF">UFOPK4265_00929</name>
    <name evidence="3" type="ORF">UFOPK4401_01181</name>
</gene>
<organism evidence="1">
    <name type="scientific">freshwater metagenome</name>
    <dbReference type="NCBI Taxonomy" id="449393"/>
    <lineage>
        <taxon>unclassified sequences</taxon>
        <taxon>metagenomes</taxon>
        <taxon>ecological metagenomes</taxon>
    </lineage>
</organism>
<dbReference type="EMBL" id="CAEZZR010000105">
    <property type="protein sequence ID" value="CAB4779583.1"/>
    <property type="molecule type" value="Genomic_DNA"/>
</dbReference>
<dbReference type="AlphaFoldDB" id="A0A6J6W8Y1"/>
<evidence type="ECO:0000313" key="3">
    <source>
        <dbReference type="EMBL" id="CAB5077330.1"/>
    </source>
</evidence>
<evidence type="ECO:0000313" key="2">
    <source>
        <dbReference type="EMBL" id="CAB5053962.1"/>
    </source>
</evidence>
<dbReference type="EMBL" id="CAFBQK010000122">
    <property type="protein sequence ID" value="CAB5053962.1"/>
    <property type="molecule type" value="Genomic_DNA"/>
</dbReference>
<evidence type="ECO:0000313" key="1">
    <source>
        <dbReference type="EMBL" id="CAB4779583.1"/>
    </source>
</evidence>